<feature type="compositionally biased region" description="Basic and acidic residues" evidence="1">
    <location>
        <begin position="19"/>
        <end position="32"/>
    </location>
</feature>
<dbReference type="EMBL" id="CP053418">
    <property type="protein sequence ID" value="QJW85630.1"/>
    <property type="molecule type" value="Genomic_DNA"/>
</dbReference>
<feature type="compositionally biased region" description="Basic residues" evidence="1">
    <location>
        <begin position="8"/>
        <end position="18"/>
    </location>
</feature>
<dbReference type="Proteomes" id="UP000500826">
    <property type="component" value="Chromosome"/>
</dbReference>
<evidence type="ECO:0000313" key="2">
    <source>
        <dbReference type="EMBL" id="QJW85630.1"/>
    </source>
</evidence>
<gene>
    <name evidence="2" type="ORF">HK414_27455</name>
</gene>
<evidence type="ECO:0000313" key="3">
    <source>
        <dbReference type="Proteomes" id="UP000500826"/>
    </source>
</evidence>
<reference evidence="2 3" key="2">
    <citation type="submission" date="2020-05" db="EMBL/GenBank/DDBJ databases">
        <authorList>
            <person name="Khan S.A."/>
            <person name="Jeon C.O."/>
            <person name="Chun B.H."/>
        </authorList>
    </citation>
    <scope>NUCLEOTIDE SEQUENCE [LARGE SCALE GENOMIC DNA]</scope>
    <source>
        <strain evidence="2 3">H242</strain>
    </source>
</reference>
<evidence type="ECO:0000256" key="1">
    <source>
        <dbReference type="SAM" id="MobiDB-lite"/>
    </source>
</evidence>
<feature type="region of interest" description="Disordered" evidence="1">
    <location>
        <begin position="1"/>
        <end position="49"/>
    </location>
</feature>
<sequence length="49" mass="5505">MRAGSPYRRGHGPARQHRDHALLEAGQRRRPEQLQQHPLGAARLSAVIT</sequence>
<reference evidence="2 3" key="1">
    <citation type="submission" date="2020-05" db="EMBL/GenBank/DDBJ databases">
        <title>Ramlibacter rhizophilus sp. nov., isolated from rhizosphere soil of national flower Mugunghwa from South Korea.</title>
        <authorList>
            <person name="Zheng-Fei Y."/>
            <person name="Huan T."/>
        </authorList>
    </citation>
    <scope>NUCLEOTIDE SEQUENCE [LARGE SCALE GENOMIC DNA]</scope>
    <source>
        <strain evidence="2 3">H242</strain>
    </source>
</reference>
<organism evidence="2 3">
    <name type="scientific">Ramlibacter terrae</name>
    <dbReference type="NCBI Taxonomy" id="2732511"/>
    <lineage>
        <taxon>Bacteria</taxon>
        <taxon>Pseudomonadati</taxon>
        <taxon>Pseudomonadota</taxon>
        <taxon>Betaproteobacteria</taxon>
        <taxon>Burkholderiales</taxon>
        <taxon>Comamonadaceae</taxon>
        <taxon>Ramlibacter</taxon>
    </lineage>
</organism>
<proteinExistence type="predicted"/>
<name>A0ABX6P6C6_9BURK</name>
<accession>A0ABX6P6C6</accession>
<keyword evidence="3" id="KW-1185">Reference proteome</keyword>
<protein>
    <submittedName>
        <fullName evidence="2">Uncharacterized protein</fullName>
    </submittedName>
</protein>